<dbReference type="InterPro" id="IPR011009">
    <property type="entry name" value="Kinase-like_dom_sf"/>
</dbReference>
<accession>A0A2I2L5G4</accession>
<name>A0A2I2L5G4_9VIRU</name>
<organism evidence="2">
    <name type="scientific">Orpheovirus IHUMI-LCC2</name>
    <dbReference type="NCBI Taxonomy" id="2023057"/>
    <lineage>
        <taxon>Viruses</taxon>
        <taxon>Varidnaviria</taxon>
        <taxon>Bamfordvirae</taxon>
        <taxon>Nucleocytoviricota</taxon>
        <taxon>Megaviricetes</taxon>
        <taxon>Pimascovirales</taxon>
        <taxon>Ocovirineae</taxon>
        <taxon>Orpheoviridae</taxon>
        <taxon>Alphaorpheovirus</taxon>
        <taxon>Alphaorpheovirus massiliense</taxon>
    </lineage>
</organism>
<reference evidence="2" key="1">
    <citation type="submission" date="2017-08" db="EMBL/GenBank/DDBJ databases">
        <authorList>
            <consortium name="Urmite Genomes"/>
        </authorList>
    </citation>
    <scope>NUCLEOTIDE SEQUENCE [LARGE SCALE GENOMIC DNA]</scope>
    <source>
        <strain evidence="2">IHUMI-LCC2</strain>
    </source>
</reference>
<dbReference type="EMBL" id="LT906555">
    <property type="protein sequence ID" value="SNW62795.1"/>
    <property type="molecule type" value="Genomic_DNA"/>
</dbReference>
<keyword evidence="3" id="KW-1185">Reference proteome</keyword>
<gene>
    <name evidence="2" type="ORF">ORPV_891</name>
</gene>
<evidence type="ECO:0000259" key="1">
    <source>
        <dbReference type="PROSITE" id="PS50011"/>
    </source>
</evidence>
<dbReference type="PROSITE" id="PS50011">
    <property type="entry name" value="PROTEIN_KINASE_DOM"/>
    <property type="match status" value="1"/>
</dbReference>
<proteinExistence type="predicted"/>
<dbReference type="OrthoDB" id="5288at10239"/>
<keyword evidence="2" id="KW-0418">Kinase</keyword>
<dbReference type="SUPFAM" id="SSF56112">
    <property type="entry name" value="Protein kinase-like (PK-like)"/>
    <property type="match status" value="1"/>
</dbReference>
<keyword evidence="2" id="KW-0723">Serine/threonine-protein kinase</keyword>
<sequence length="345" mass="40997">MNDINMEDIVMFPLSEYCEDCINKLLNYRYKYINYLEVDDDGFIFLYVDKNTNREVILKLKHTNIESLKYEYLILNKLKEDNVKCIPDVIEYLENNEIGILVYENIRGIPLSNILQDVQTFMKEEDYDITYDDISILIKQIMYTILELHKFQFTHYNLTLENIIVDTNYEKEIYKYNIYGKDIILYSKFNIKIINYEKSHINGVNKEWCPLNNYDINEGIIPSIFDDLFDMCSIIVNISTVLYIDIEQSNSIMEDNMFEEGVELVQDADNKYGTNMKILDEVLLERFYVDSEGRCDNSSLNDIINICNCLTEYKRIIIFNRKNGPLDLYRAYMRDLSVWIDDVGQ</sequence>
<dbReference type="GO" id="GO:0005524">
    <property type="term" value="F:ATP binding"/>
    <property type="evidence" value="ECO:0007669"/>
    <property type="project" value="InterPro"/>
</dbReference>
<dbReference type="Gene3D" id="1.10.510.10">
    <property type="entry name" value="Transferase(Phosphotransferase) domain 1"/>
    <property type="match status" value="1"/>
</dbReference>
<evidence type="ECO:0000313" key="3">
    <source>
        <dbReference type="Proteomes" id="UP000236316"/>
    </source>
</evidence>
<dbReference type="RefSeq" id="YP_009449097.1">
    <property type="nucleotide sequence ID" value="NC_036594.1"/>
</dbReference>
<feature type="domain" description="Protein kinase" evidence="1">
    <location>
        <begin position="30"/>
        <end position="345"/>
    </location>
</feature>
<protein>
    <submittedName>
        <fullName evidence="2">Serine/Threonine protein kinase</fullName>
    </submittedName>
</protein>
<keyword evidence="2" id="KW-0808">Transferase</keyword>
<evidence type="ECO:0000313" key="2">
    <source>
        <dbReference type="EMBL" id="SNW62795.1"/>
    </source>
</evidence>
<dbReference type="KEGG" id="vg:35382729"/>
<dbReference type="InterPro" id="IPR000719">
    <property type="entry name" value="Prot_kinase_dom"/>
</dbReference>
<dbReference type="GeneID" id="35382729"/>
<dbReference type="Proteomes" id="UP000236316">
    <property type="component" value="Segment"/>
</dbReference>
<dbReference type="GO" id="GO:0004674">
    <property type="term" value="F:protein serine/threonine kinase activity"/>
    <property type="evidence" value="ECO:0007669"/>
    <property type="project" value="UniProtKB-KW"/>
</dbReference>